<dbReference type="InterPro" id="IPR015032">
    <property type="entry name" value="ThsB__TIR-like_domain"/>
</dbReference>
<evidence type="ECO:0000259" key="1">
    <source>
        <dbReference type="Pfam" id="PF08937"/>
    </source>
</evidence>
<dbReference type="Pfam" id="PF08937">
    <property type="entry name" value="ThsB_TIR"/>
    <property type="match status" value="1"/>
</dbReference>
<dbReference type="AlphaFoldDB" id="A0A0F4V7H4"/>
<gene>
    <name evidence="2" type="ORF">VD17_17975</name>
</gene>
<accession>A0A0F4V7H4</accession>
<dbReference type="Gene3D" id="3.40.50.11200">
    <property type="match status" value="1"/>
</dbReference>
<dbReference type="PATRIC" id="fig|294.133.peg.3215"/>
<evidence type="ECO:0000313" key="3">
    <source>
        <dbReference type="Proteomes" id="UP000033400"/>
    </source>
</evidence>
<dbReference type="EMBL" id="LACH01000039">
    <property type="protein sequence ID" value="KJZ64425.1"/>
    <property type="molecule type" value="Genomic_DNA"/>
</dbReference>
<organism evidence="2 3">
    <name type="scientific">Pseudomonas fluorescens</name>
    <dbReference type="NCBI Taxonomy" id="294"/>
    <lineage>
        <taxon>Bacteria</taxon>
        <taxon>Pseudomonadati</taxon>
        <taxon>Pseudomonadota</taxon>
        <taxon>Gammaproteobacteria</taxon>
        <taxon>Pseudomonadales</taxon>
        <taxon>Pseudomonadaceae</taxon>
        <taxon>Pseudomonas</taxon>
    </lineage>
</organism>
<dbReference type="Proteomes" id="UP000033400">
    <property type="component" value="Unassembled WGS sequence"/>
</dbReference>
<dbReference type="OrthoDB" id="2218415at2"/>
<name>A0A0F4V7H4_PSEFL</name>
<reference evidence="2 3" key="1">
    <citation type="submission" date="2015-03" db="EMBL/GenBank/DDBJ databases">
        <title>Comparative genomics of Pseudomonas insights into diversity of traits involved in vanlence and defense.</title>
        <authorList>
            <person name="Qin Y."/>
        </authorList>
    </citation>
    <scope>NUCLEOTIDE SEQUENCE [LARGE SCALE GENOMIC DNA]</scope>
    <source>
        <strain evidence="2 3">H24</strain>
    </source>
</reference>
<sequence length="159" mass="18396">MGLPRTFVGFSSTDRNMYELMGAWRKNSRFEFNFADFQLNMAINSEDEDYIKRKCRERIDMAGTFALLIGKDTRSKHKYVRWEIQVAIEKGCNLIGINIDGRRELNTDLCPPIMQGVGAVFVPFSPDIIAYALANPTNSDRGDYFFRPEIYRQLGYEAR</sequence>
<protein>
    <recommendedName>
        <fullName evidence="1">Thoeris protein ThsB TIR-like domain-containing protein</fullName>
    </recommendedName>
</protein>
<evidence type="ECO:0000313" key="2">
    <source>
        <dbReference type="EMBL" id="KJZ64425.1"/>
    </source>
</evidence>
<comment type="caution">
    <text evidence="2">The sequence shown here is derived from an EMBL/GenBank/DDBJ whole genome shotgun (WGS) entry which is preliminary data.</text>
</comment>
<feature type="domain" description="Thoeris protein ThsB TIR-like" evidence="1">
    <location>
        <begin position="7"/>
        <end position="103"/>
    </location>
</feature>
<proteinExistence type="predicted"/>